<dbReference type="RefSeq" id="WP_310928572.1">
    <property type="nucleotide sequence ID" value="NZ_JAMQOQ010000002.1"/>
</dbReference>
<keyword evidence="1" id="KW-0808">Transferase</keyword>
<dbReference type="PANTHER" id="PTHR43877">
    <property type="entry name" value="AMINOALKYLPHOSPHONATE N-ACETYLTRANSFERASE-RELATED-RELATED"/>
    <property type="match status" value="1"/>
</dbReference>
<gene>
    <name evidence="4" type="ORF">NDI79_11330</name>
</gene>
<evidence type="ECO:0000313" key="5">
    <source>
        <dbReference type="Proteomes" id="UP001254813"/>
    </source>
</evidence>
<dbReference type="PROSITE" id="PS51186">
    <property type="entry name" value="GNAT"/>
    <property type="match status" value="1"/>
</dbReference>
<dbReference type="InterPro" id="IPR016181">
    <property type="entry name" value="Acyl_CoA_acyltransferase"/>
</dbReference>
<evidence type="ECO:0000256" key="1">
    <source>
        <dbReference type="ARBA" id="ARBA00022679"/>
    </source>
</evidence>
<organism evidence="4 5">
    <name type="scientific">Halogeometricum luteum</name>
    <dbReference type="NCBI Taxonomy" id="2950537"/>
    <lineage>
        <taxon>Archaea</taxon>
        <taxon>Methanobacteriati</taxon>
        <taxon>Methanobacteriota</taxon>
        <taxon>Stenosarchaea group</taxon>
        <taxon>Halobacteria</taxon>
        <taxon>Halobacteriales</taxon>
        <taxon>Haloferacaceae</taxon>
        <taxon>Halogeometricum</taxon>
    </lineage>
</organism>
<dbReference type="SUPFAM" id="SSF55729">
    <property type="entry name" value="Acyl-CoA N-acyltransferases (Nat)"/>
    <property type="match status" value="1"/>
</dbReference>
<feature type="domain" description="N-acetyltransferase" evidence="3">
    <location>
        <begin position="20"/>
        <end position="167"/>
    </location>
</feature>
<dbReference type="Gene3D" id="3.40.630.30">
    <property type="match status" value="1"/>
</dbReference>
<accession>A0ABU2G1W5</accession>
<name>A0ABU2G1W5_9EURY</name>
<dbReference type="CDD" id="cd04301">
    <property type="entry name" value="NAT_SF"/>
    <property type="match status" value="1"/>
</dbReference>
<keyword evidence="2" id="KW-0012">Acyltransferase</keyword>
<dbReference type="InterPro" id="IPR050832">
    <property type="entry name" value="Bact_Acetyltransf"/>
</dbReference>
<evidence type="ECO:0000313" key="4">
    <source>
        <dbReference type="EMBL" id="MDS0294764.1"/>
    </source>
</evidence>
<reference evidence="4 5" key="1">
    <citation type="submission" date="2022-06" db="EMBL/GenBank/DDBJ databases">
        <title>Halogeometricum sp. a new haloarchaeum isolate from saline soil.</title>
        <authorList>
            <person name="Strakova D."/>
            <person name="Galisteo C."/>
            <person name="Sanchez-Porro C."/>
            <person name="Ventosa A."/>
        </authorList>
    </citation>
    <scope>NUCLEOTIDE SEQUENCE [LARGE SCALE GENOMIC DNA]</scope>
    <source>
        <strain evidence="5">S3BR25-2</strain>
    </source>
</reference>
<proteinExistence type="predicted"/>
<evidence type="ECO:0000256" key="2">
    <source>
        <dbReference type="ARBA" id="ARBA00023315"/>
    </source>
</evidence>
<comment type="caution">
    <text evidence="4">The sequence shown here is derived from an EMBL/GenBank/DDBJ whole genome shotgun (WGS) entry which is preliminary data.</text>
</comment>
<dbReference type="InterPro" id="IPR000182">
    <property type="entry name" value="GNAT_dom"/>
</dbReference>
<dbReference type="Pfam" id="PF00583">
    <property type="entry name" value="Acetyltransf_1"/>
    <property type="match status" value="1"/>
</dbReference>
<dbReference type="EMBL" id="JAMQOQ010000002">
    <property type="protein sequence ID" value="MDS0294764.1"/>
    <property type="molecule type" value="Genomic_DNA"/>
</dbReference>
<dbReference type="Proteomes" id="UP001254813">
    <property type="component" value="Unassembled WGS sequence"/>
</dbReference>
<dbReference type="PANTHER" id="PTHR43877:SF1">
    <property type="entry name" value="ACETYLTRANSFERASE"/>
    <property type="match status" value="1"/>
</dbReference>
<sequence>MDHTDECAVRIGRAGTDSVDVLADLWVELADDQRSYRSHLRADENREQIREAMARHAVTGGLRVARAGDEIVGFVMFSLERGDFEQDGVRGVVRNLYVTPSHRGRGVGSRLLETAEAALADAGAARVSLEAMARNDRARRFYERHGYAVHRVELEKAVESDTHSKED</sequence>
<evidence type="ECO:0000259" key="3">
    <source>
        <dbReference type="PROSITE" id="PS51186"/>
    </source>
</evidence>
<protein>
    <submittedName>
        <fullName evidence="4">GNAT family N-acetyltransferase</fullName>
    </submittedName>
</protein>
<keyword evidence="5" id="KW-1185">Reference proteome</keyword>